<evidence type="ECO:0000256" key="7">
    <source>
        <dbReference type="ARBA" id="ARBA00039658"/>
    </source>
</evidence>
<dbReference type="InterPro" id="IPR043128">
    <property type="entry name" value="Rev_trsase/Diguanyl_cyclase"/>
</dbReference>
<keyword evidence="11" id="KW-1185">Reference proteome</keyword>
<feature type="domain" description="Reverse transcriptase RNase H-like" evidence="8">
    <location>
        <begin position="110"/>
        <end position="216"/>
    </location>
</feature>
<dbReference type="PANTHER" id="PTHR37984">
    <property type="entry name" value="PROTEIN CBG26694"/>
    <property type="match status" value="1"/>
</dbReference>
<dbReference type="Pfam" id="PF17917">
    <property type="entry name" value="RT_RNaseH"/>
    <property type="match status" value="1"/>
</dbReference>
<evidence type="ECO:0000259" key="9">
    <source>
        <dbReference type="Pfam" id="PF17921"/>
    </source>
</evidence>
<keyword evidence="1" id="KW-0808">Transferase</keyword>
<dbReference type="InterPro" id="IPR043502">
    <property type="entry name" value="DNA/RNA_pol_sf"/>
</dbReference>
<dbReference type="Gene3D" id="1.10.340.70">
    <property type="match status" value="1"/>
</dbReference>
<keyword evidence="5" id="KW-0378">Hydrolase</keyword>
<keyword evidence="6" id="KW-0695">RNA-directed DNA polymerase</keyword>
<evidence type="ECO:0000256" key="4">
    <source>
        <dbReference type="ARBA" id="ARBA00022759"/>
    </source>
</evidence>
<dbReference type="CDD" id="cd09274">
    <property type="entry name" value="RNase_HI_RT_Ty3"/>
    <property type="match status" value="1"/>
</dbReference>
<dbReference type="InterPro" id="IPR041588">
    <property type="entry name" value="Integrase_H2C2"/>
</dbReference>
<accession>A0ABD0PGK6</accession>
<evidence type="ECO:0000256" key="2">
    <source>
        <dbReference type="ARBA" id="ARBA00022695"/>
    </source>
</evidence>
<dbReference type="FunFam" id="3.30.70.270:FF:000020">
    <property type="entry name" value="Transposon Tf2-6 polyprotein-like Protein"/>
    <property type="match status" value="1"/>
</dbReference>
<evidence type="ECO:0000313" key="10">
    <source>
        <dbReference type="EMBL" id="KAL0173047.1"/>
    </source>
</evidence>
<dbReference type="Gene3D" id="3.10.20.370">
    <property type="match status" value="1"/>
</dbReference>
<dbReference type="Pfam" id="PF17921">
    <property type="entry name" value="Integrase_H2C2"/>
    <property type="match status" value="1"/>
</dbReference>
<comment type="caution">
    <text evidence="10">The sequence shown here is derived from an EMBL/GenBank/DDBJ whole genome shotgun (WGS) entry which is preliminary data.</text>
</comment>
<evidence type="ECO:0000256" key="1">
    <source>
        <dbReference type="ARBA" id="ARBA00022679"/>
    </source>
</evidence>
<feature type="non-terminal residue" evidence="10">
    <location>
        <position position="413"/>
    </location>
</feature>
<sequence length="413" mass="46971">ILEKLREFHTTSVCFLGYVIDQHGIQMDQRKVEAIRNWPQPATIKELQRFLEFANFYRRFVHNYSLLSSPLSSLLKGRPKSLSWTSLALEAFQQLQEAFQTTLILVHPNPDLRFIVEVDTSSTVVGAVLSQWQGDPAQLHPCAFYSKKLSPAEQNYDIGNCELLGIKLALEEWRHWLEGANHCFEVITDHRNLEYLRNAKRLKPRQARWALFFTRFDFTVSYQPGDKNCRADALSRLHQPEPENHSSEPILPSAMIVSPILWSIDKQITQANLSEPAPLGGPKGLLYIPSAYRLPHMESTHTSPGSGHPGSQRTLSLLCHRYWWPTMPQDISRYIKGCLFCAITNTPQRLPKGKLVPLSIPHRPWSHLGIAFMTDLPSSEYHTCVFVVVDHFSNACKLIPLKGLPTAFEAALG</sequence>
<reference evidence="10 11" key="1">
    <citation type="submission" date="2024-05" db="EMBL/GenBank/DDBJ databases">
        <title>Genome sequencing and assembly of Indian major carp, Cirrhinus mrigala (Hamilton, 1822).</title>
        <authorList>
            <person name="Mohindra V."/>
            <person name="Chowdhury L.M."/>
            <person name="Lal K."/>
            <person name="Jena J.K."/>
        </authorList>
    </citation>
    <scope>NUCLEOTIDE SEQUENCE [LARGE SCALE GENOMIC DNA]</scope>
    <source>
        <strain evidence="10">CM1030</strain>
        <tissue evidence="10">Blood</tissue>
    </source>
</reference>
<feature type="domain" description="Integrase zinc-binding" evidence="9">
    <location>
        <begin position="288"/>
        <end position="346"/>
    </location>
</feature>
<dbReference type="GO" id="GO:0016787">
    <property type="term" value="F:hydrolase activity"/>
    <property type="evidence" value="ECO:0007669"/>
    <property type="project" value="UniProtKB-KW"/>
</dbReference>
<proteinExistence type="predicted"/>
<dbReference type="GO" id="GO:0004519">
    <property type="term" value="F:endonuclease activity"/>
    <property type="evidence" value="ECO:0007669"/>
    <property type="project" value="UniProtKB-KW"/>
</dbReference>
<evidence type="ECO:0000259" key="8">
    <source>
        <dbReference type="Pfam" id="PF17917"/>
    </source>
</evidence>
<protein>
    <recommendedName>
        <fullName evidence="7">Gypsy retrotransposon integrase-like protein 1</fullName>
    </recommendedName>
</protein>
<dbReference type="GO" id="GO:0003964">
    <property type="term" value="F:RNA-directed DNA polymerase activity"/>
    <property type="evidence" value="ECO:0007669"/>
    <property type="project" value="UniProtKB-KW"/>
</dbReference>
<dbReference type="Gene3D" id="3.30.70.270">
    <property type="match status" value="1"/>
</dbReference>
<feature type="non-terminal residue" evidence="10">
    <location>
        <position position="1"/>
    </location>
</feature>
<evidence type="ECO:0000256" key="6">
    <source>
        <dbReference type="ARBA" id="ARBA00022918"/>
    </source>
</evidence>
<evidence type="ECO:0000256" key="5">
    <source>
        <dbReference type="ARBA" id="ARBA00022801"/>
    </source>
</evidence>
<keyword evidence="4" id="KW-0255">Endonuclease</keyword>
<dbReference type="SUPFAM" id="SSF56672">
    <property type="entry name" value="DNA/RNA polymerases"/>
    <property type="match status" value="1"/>
</dbReference>
<organism evidence="10 11">
    <name type="scientific">Cirrhinus mrigala</name>
    <name type="common">Mrigala</name>
    <dbReference type="NCBI Taxonomy" id="683832"/>
    <lineage>
        <taxon>Eukaryota</taxon>
        <taxon>Metazoa</taxon>
        <taxon>Chordata</taxon>
        <taxon>Craniata</taxon>
        <taxon>Vertebrata</taxon>
        <taxon>Euteleostomi</taxon>
        <taxon>Actinopterygii</taxon>
        <taxon>Neopterygii</taxon>
        <taxon>Teleostei</taxon>
        <taxon>Ostariophysi</taxon>
        <taxon>Cypriniformes</taxon>
        <taxon>Cyprinidae</taxon>
        <taxon>Labeoninae</taxon>
        <taxon>Labeonini</taxon>
        <taxon>Cirrhinus</taxon>
    </lineage>
</organism>
<dbReference type="Proteomes" id="UP001529510">
    <property type="component" value="Unassembled WGS sequence"/>
</dbReference>
<dbReference type="InterPro" id="IPR041373">
    <property type="entry name" value="RT_RNaseH"/>
</dbReference>
<dbReference type="AlphaFoldDB" id="A0ABD0PGK6"/>
<keyword evidence="3" id="KW-0540">Nuclease</keyword>
<evidence type="ECO:0000256" key="3">
    <source>
        <dbReference type="ARBA" id="ARBA00022722"/>
    </source>
</evidence>
<evidence type="ECO:0000313" key="11">
    <source>
        <dbReference type="Proteomes" id="UP001529510"/>
    </source>
</evidence>
<gene>
    <name evidence="10" type="ORF">M9458_033358</name>
</gene>
<dbReference type="InterPro" id="IPR050951">
    <property type="entry name" value="Retrovirus_Pol_polyprotein"/>
</dbReference>
<dbReference type="EMBL" id="JAMKFB020000016">
    <property type="protein sequence ID" value="KAL0173047.1"/>
    <property type="molecule type" value="Genomic_DNA"/>
</dbReference>
<dbReference type="PANTHER" id="PTHR37984:SF5">
    <property type="entry name" value="PROTEIN NYNRIN-LIKE"/>
    <property type="match status" value="1"/>
</dbReference>
<name>A0ABD0PGK6_CIRMR</name>
<keyword evidence="2" id="KW-0548">Nucleotidyltransferase</keyword>